<protein>
    <recommendedName>
        <fullName evidence="2">Putative Flp pilus-assembly TadG-like N-terminal domain-containing protein</fullName>
    </recommendedName>
</protein>
<gene>
    <name evidence="3" type="ORF">D3M59_05755</name>
</gene>
<proteinExistence type="predicted"/>
<organism evidence="3 4">
    <name type="scientific">Sphingomonas edaphi</name>
    <dbReference type="NCBI Taxonomy" id="2315689"/>
    <lineage>
        <taxon>Bacteria</taxon>
        <taxon>Pseudomonadati</taxon>
        <taxon>Pseudomonadota</taxon>
        <taxon>Alphaproteobacteria</taxon>
        <taxon>Sphingomonadales</taxon>
        <taxon>Sphingomonadaceae</taxon>
        <taxon>Sphingomonas</taxon>
    </lineage>
</organism>
<keyword evidence="1" id="KW-0812">Transmembrane</keyword>
<dbReference type="EMBL" id="QXTF01000001">
    <property type="protein sequence ID" value="RIX32442.1"/>
    <property type="molecule type" value="Genomic_DNA"/>
</dbReference>
<dbReference type="OrthoDB" id="8014659at2"/>
<keyword evidence="1" id="KW-0472">Membrane</keyword>
<keyword evidence="4" id="KW-1185">Reference proteome</keyword>
<dbReference type="AlphaFoldDB" id="A0A418Q3G2"/>
<comment type="caution">
    <text evidence="3">The sequence shown here is derived from an EMBL/GenBank/DDBJ whole genome shotgun (WGS) entry which is preliminary data.</text>
</comment>
<evidence type="ECO:0000313" key="3">
    <source>
        <dbReference type="EMBL" id="RIX32442.1"/>
    </source>
</evidence>
<dbReference type="InterPro" id="IPR028087">
    <property type="entry name" value="Tad_N"/>
</dbReference>
<evidence type="ECO:0000313" key="4">
    <source>
        <dbReference type="Proteomes" id="UP000285023"/>
    </source>
</evidence>
<feature type="transmembrane region" description="Helical" evidence="1">
    <location>
        <begin position="20"/>
        <end position="38"/>
    </location>
</feature>
<evidence type="ECO:0000256" key="1">
    <source>
        <dbReference type="SAM" id="Phobius"/>
    </source>
</evidence>
<dbReference type="RefSeq" id="WP_119532385.1">
    <property type="nucleotide sequence ID" value="NZ_QXTF01000001.1"/>
</dbReference>
<sequence>MKGWNWRQWSNNSGTVAPTVALSMFALIGAGGIAFDYARLATLDTELQQAADQAALAAATQLDRSDGARERARDAITADDKDRLVENLTRFANDSNADGLNVEIEAITFCSDFDDDVADTATACDVVADASSTGDQNARFVVVTTRVRTARYALTPIVGALSGDISATAVAGVESSICNVAPLLVCVASDDFPTDSDIGKGIVMKTAGGNSWAPGNYGYLDFGNGNQAVLAALLGNGLNGCQSQDDNQTEPGNKNATDAINTRMDVYAGSNKNDANNCVPSTGVACPAQNTRKDMTLEMTFEKRQSAQPIAPACGAAAGGNANQSGKVSYADWAQTPAAKQFGRDLCHYNGTCPLAGGARNFGDGNWNRDGYIAANHPGQTAASIAASIGGGVTASTLTRYQVYKWEIDNQATGKLDPQQIGAEVVTSSGGGNPTWTIKKKCAFNQPRFANAAAVTVKDRRILPIVAANCDNLKGKGAAFEDYVILRVFDAFLPEPSLQRSAAQTGVAGATEATDDKEIYGEVIGPAQPVGGGGGFQYYSRSRPYLVR</sequence>
<feature type="domain" description="Putative Flp pilus-assembly TadG-like N-terminal" evidence="2">
    <location>
        <begin position="14"/>
        <end position="60"/>
    </location>
</feature>
<name>A0A418Q3G2_9SPHN</name>
<reference evidence="3 4" key="1">
    <citation type="submission" date="2018-09" db="EMBL/GenBank/DDBJ databases">
        <title>Sphingomonas sp. DAC4.</title>
        <authorList>
            <person name="Seo T."/>
        </authorList>
    </citation>
    <scope>NUCLEOTIDE SEQUENCE [LARGE SCALE GENOMIC DNA]</scope>
    <source>
        <strain evidence="3 4">DAC4</strain>
    </source>
</reference>
<keyword evidence="1" id="KW-1133">Transmembrane helix</keyword>
<evidence type="ECO:0000259" key="2">
    <source>
        <dbReference type="Pfam" id="PF13400"/>
    </source>
</evidence>
<dbReference type="Proteomes" id="UP000285023">
    <property type="component" value="Unassembled WGS sequence"/>
</dbReference>
<dbReference type="Pfam" id="PF13400">
    <property type="entry name" value="Tad"/>
    <property type="match status" value="1"/>
</dbReference>
<accession>A0A418Q3G2</accession>